<keyword evidence="4" id="KW-0805">Transcription regulation</keyword>
<reference evidence="8" key="2">
    <citation type="submission" date="2025-09" db="UniProtKB">
        <authorList>
            <consortium name="Ensembl"/>
        </authorList>
    </citation>
    <scope>IDENTIFICATION</scope>
</reference>
<dbReference type="Pfam" id="PF03909">
    <property type="entry name" value="BSD"/>
    <property type="match status" value="1"/>
</dbReference>
<dbReference type="InterPro" id="IPR005607">
    <property type="entry name" value="BSD_dom"/>
</dbReference>
<keyword evidence="5" id="KW-0804">Transcription</keyword>
<name>A0A8C4NAD1_EPTBU</name>
<dbReference type="PROSITE" id="PS50858">
    <property type="entry name" value="BSD"/>
    <property type="match status" value="2"/>
</dbReference>
<evidence type="ECO:0000256" key="1">
    <source>
        <dbReference type="ARBA" id="ARBA00004123"/>
    </source>
</evidence>
<dbReference type="CDD" id="cd13229">
    <property type="entry name" value="PH_TFIIH"/>
    <property type="match status" value="1"/>
</dbReference>
<keyword evidence="3" id="KW-0677">Repeat</keyword>
<comment type="similarity">
    <text evidence="2">Belongs to the TFB1 family.</text>
</comment>
<dbReference type="InterPro" id="IPR011993">
    <property type="entry name" value="PH-like_dom_sf"/>
</dbReference>
<dbReference type="Proteomes" id="UP000694388">
    <property type="component" value="Unplaced"/>
</dbReference>
<dbReference type="PANTHER" id="PTHR12856">
    <property type="entry name" value="TRANSCRIPTION INITIATION FACTOR IIH-RELATED"/>
    <property type="match status" value="1"/>
</dbReference>
<evidence type="ECO:0000259" key="7">
    <source>
        <dbReference type="PROSITE" id="PS50858"/>
    </source>
</evidence>
<evidence type="ECO:0000313" key="8">
    <source>
        <dbReference type="Ensembl" id="ENSEBUP00000004704.1"/>
    </source>
</evidence>
<dbReference type="Gene3D" id="6.10.140.1200">
    <property type="match status" value="1"/>
</dbReference>
<keyword evidence="9" id="KW-1185">Reference proteome</keyword>
<organism evidence="8 9">
    <name type="scientific">Eptatretus burgeri</name>
    <name type="common">Inshore hagfish</name>
    <dbReference type="NCBI Taxonomy" id="7764"/>
    <lineage>
        <taxon>Eukaryota</taxon>
        <taxon>Metazoa</taxon>
        <taxon>Chordata</taxon>
        <taxon>Craniata</taxon>
        <taxon>Vertebrata</taxon>
        <taxon>Cyclostomata</taxon>
        <taxon>Myxini</taxon>
        <taxon>Myxiniformes</taxon>
        <taxon>Myxinidae</taxon>
        <taxon>Eptatretinae</taxon>
        <taxon>Eptatretus</taxon>
    </lineage>
</organism>
<dbReference type="Ensembl" id="ENSEBUT00000005142.1">
    <property type="protein sequence ID" value="ENSEBUP00000004704.1"/>
    <property type="gene ID" value="ENSEBUG00000003245.1"/>
</dbReference>
<proteinExistence type="inferred from homology"/>
<dbReference type="SMART" id="SM00751">
    <property type="entry name" value="BSD"/>
    <property type="match status" value="2"/>
</dbReference>
<evidence type="ECO:0000256" key="3">
    <source>
        <dbReference type="ARBA" id="ARBA00022737"/>
    </source>
</evidence>
<dbReference type="Pfam" id="PF08567">
    <property type="entry name" value="PH_TFIIH"/>
    <property type="match status" value="1"/>
</dbReference>
<dbReference type="GO" id="GO:0006289">
    <property type="term" value="P:nucleotide-excision repair"/>
    <property type="evidence" value="ECO:0007669"/>
    <property type="project" value="InterPro"/>
</dbReference>
<feature type="domain" description="BSD" evidence="7">
    <location>
        <begin position="180"/>
        <end position="232"/>
    </location>
</feature>
<evidence type="ECO:0000256" key="2">
    <source>
        <dbReference type="ARBA" id="ARBA00009448"/>
    </source>
</evidence>
<evidence type="ECO:0000256" key="5">
    <source>
        <dbReference type="ARBA" id="ARBA00023163"/>
    </source>
</evidence>
<dbReference type="GeneTree" id="ENSGT00390000015066"/>
<dbReference type="GO" id="GO:0000439">
    <property type="term" value="C:transcription factor TFIIH core complex"/>
    <property type="evidence" value="ECO:0007669"/>
    <property type="project" value="InterPro"/>
</dbReference>
<dbReference type="SUPFAM" id="SSF50729">
    <property type="entry name" value="PH domain-like"/>
    <property type="match status" value="1"/>
</dbReference>
<feature type="domain" description="BSD" evidence="7">
    <location>
        <begin position="100"/>
        <end position="148"/>
    </location>
</feature>
<evidence type="ECO:0000256" key="6">
    <source>
        <dbReference type="ARBA" id="ARBA00023242"/>
    </source>
</evidence>
<protein>
    <submittedName>
        <fullName evidence="8">General transcription factor IIH, polypeptide 1</fullName>
    </submittedName>
</protein>
<dbReference type="InterPro" id="IPR035925">
    <property type="entry name" value="BSD_dom_sf"/>
</dbReference>
<dbReference type="InterPro" id="IPR027079">
    <property type="entry name" value="Tfb1/GTF2H1"/>
</dbReference>
<reference evidence="8" key="1">
    <citation type="submission" date="2025-08" db="UniProtKB">
        <authorList>
            <consortium name="Ensembl"/>
        </authorList>
    </citation>
    <scope>IDENTIFICATION</scope>
</reference>
<dbReference type="InterPro" id="IPR013876">
    <property type="entry name" value="TFIIH_BTF_p62_N"/>
</dbReference>
<evidence type="ECO:0000256" key="4">
    <source>
        <dbReference type="ARBA" id="ARBA00023015"/>
    </source>
</evidence>
<evidence type="ECO:0000313" key="9">
    <source>
        <dbReference type="Proteomes" id="UP000694388"/>
    </source>
</evidence>
<dbReference type="AlphaFoldDB" id="A0A8C4NAD1"/>
<comment type="subcellular location">
    <subcellularLocation>
        <location evidence="1">Nucleus</location>
    </subcellularLocation>
</comment>
<keyword evidence="6" id="KW-0539">Nucleus</keyword>
<dbReference type="Gene3D" id="2.30.29.30">
    <property type="entry name" value="Pleckstrin-homology domain (PH domain)/Phosphotyrosine-binding domain (PTB)"/>
    <property type="match status" value="1"/>
</dbReference>
<dbReference type="GO" id="GO:0006351">
    <property type="term" value="P:DNA-templated transcription"/>
    <property type="evidence" value="ECO:0007669"/>
    <property type="project" value="InterPro"/>
</dbReference>
<accession>A0A8C4NAD1</accession>
<dbReference type="SUPFAM" id="SSF140383">
    <property type="entry name" value="BSD domain-like"/>
    <property type="match status" value="2"/>
</dbReference>
<sequence>MGTSSEEVLLMVGHVRFRKQDGCLYLMDSRLAWAPHGQERFLLSLPYAEIRAQKISPDGKTKVQLQLVLHSGEAVTLHFARDGDSAKKDRDGVKDLLQQLLPRFRNQANQQLEEKNRLLQDDPVLFDLYKELVVGKVISADEFWSNRMSEPGPGATVPGTKQNVGVSAAFLADVKPQADGCNGLKYNLTADIIESIFRTYPAVRQKYTEHVPGLLSEAEFWTQFFQSHYFHRDRTAVSTQDIFSECARQDNKELMDVIGQGVVKPQLDLNNMDDAALEEGYGTAGLPASAGSRGSRESSNSAIIRRFNHHSAMVLLAGRTDRQIPGENVEDANGTDEMQPPSKMLRTATSAGDYVDFEETAQSFAVSLNLKKADRYHHGPVPLLSQHYCTGDEIMAAISALHQEMAEYKPQLAQVRGVGPFVGLGESRGEWWDVEGEMTEHFCFLPYISVQALTSKAAGQAIAALSPGGSMMQEVGQIPADLLAGPTERQELRQLYLGLSELLRHFWACFPISSLALQDKVIRMKGNLERFETTKIKPFEDKLSKSQQNSNVSRSVDRRWFNFQFFEEELPDCFHSVRSAVDCRNLSSSFAAHKPPA</sequence>